<evidence type="ECO:0000256" key="3">
    <source>
        <dbReference type="ARBA" id="ARBA00022705"/>
    </source>
</evidence>
<organism evidence="12">
    <name type="scientific">Guillardia theta (strain CCMP2712)</name>
    <name type="common">Cryptophyte</name>
    <dbReference type="NCBI Taxonomy" id="905079"/>
    <lineage>
        <taxon>Eukaryota</taxon>
        <taxon>Cryptophyceae</taxon>
        <taxon>Pyrenomonadales</taxon>
        <taxon>Geminigeraceae</taxon>
        <taxon>Guillardia</taxon>
    </lineage>
</organism>
<dbReference type="GO" id="GO:0006281">
    <property type="term" value="P:DNA repair"/>
    <property type="evidence" value="ECO:0007669"/>
    <property type="project" value="InterPro"/>
</dbReference>
<dbReference type="FunFam" id="2.40.50.140:FF:000090">
    <property type="entry name" value="Replication protein A subunit"/>
    <property type="match status" value="1"/>
</dbReference>
<reference evidence="14" key="2">
    <citation type="submission" date="2012-11" db="EMBL/GenBank/DDBJ databases">
        <authorList>
            <person name="Kuo A."/>
            <person name="Curtis B.A."/>
            <person name="Tanifuji G."/>
            <person name="Burki F."/>
            <person name="Gruber A."/>
            <person name="Irimia M."/>
            <person name="Maruyama S."/>
            <person name="Arias M.C."/>
            <person name="Ball S.G."/>
            <person name="Gile G.H."/>
            <person name="Hirakawa Y."/>
            <person name="Hopkins J.F."/>
            <person name="Rensing S.A."/>
            <person name="Schmutz J."/>
            <person name="Symeonidi A."/>
            <person name="Elias M."/>
            <person name="Eveleigh R.J."/>
            <person name="Herman E.K."/>
            <person name="Klute M.J."/>
            <person name="Nakayama T."/>
            <person name="Obornik M."/>
            <person name="Reyes-Prieto A."/>
            <person name="Armbrust E.V."/>
            <person name="Aves S.J."/>
            <person name="Beiko R.G."/>
            <person name="Coutinho P."/>
            <person name="Dacks J.B."/>
            <person name="Durnford D.G."/>
            <person name="Fast N.M."/>
            <person name="Green B.R."/>
            <person name="Grisdale C."/>
            <person name="Hempe F."/>
            <person name="Henrissat B."/>
            <person name="Hoppner M.P."/>
            <person name="Ishida K.-I."/>
            <person name="Kim E."/>
            <person name="Koreny L."/>
            <person name="Kroth P.G."/>
            <person name="Liu Y."/>
            <person name="Malik S.-B."/>
            <person name="Maier U.G."/>
            <person name="McRose D."/>
            <person name="Mock T."/>
            <person name="Neilson J.A."/>
            <person name="Onodera N.T."/>
            <person name="Poole A.M."/>
            <person name="Pritham E.J."/>
            <person name="Richards T.A."/>
            <person name="Rocap G."/>
            <person name="Roy S.W."/>
            <person name="Sarai C."/>
            <person name="Schaack S."/>
            <person name="Shirato S."/>
            <person name="Slamovits C.H."/>
            <person name="Spencer D.F."/>
            <person name="Suzuki S."/>
            <person name="Worden A.Z."/>
            <person name="Zauner S."/>
            <person name="Barry K."/>
            <person name="Bell C."/>
            <person name="Bharti A.K."/>
            <person name="Crow J.A."/>
            <person name="Grimwood J."/>
            <person name="Kramer R."/>
            <person name="Lindquist E."/>
            <person name="Lucas S."/>
            <person name="Salamov A."/>
            <person name="McFadden G.I."/>
            <person name="Lane C.E."/>
            <person name="Keeling P.J."/>
            <person name="Gray M.W."/>
            <person name="Grigoriev I.V."/>
            <person name="Archibald J.M."/>
        </authorList>
    </citation>
    <scope>NUCLEOTIDE SEQUENCE</scope>
    <source>
        <strain evidence="14">CCMP2712</strain>
    </source>
</reference>
<evidence type="ECO:0000256" key="6">
    <source>
        <dbReference type="ARBA" id="ARBA00022833"/>
    </source>
</evidence>
<dbReference type="RefSeq" id="XP_005822202.1">
    <property type="nucleotide sequence ID" value="XM_005822145.1"/>
</dbReference>
<dbReference type="InterPro" id="IPR013955">
    <property type="entry name" value="Rep_factor-A_C"/>
</dbReference>
<dbReference type="SUPFAM" id="SSF50249">
    <property type="entry name" value="Nucleic acid-binding proteins"/>
    <property type="match status" value="3"/>
</dbReference>
<dbReference type="Proteomes" id="UP000011087">
    <property type="component" value="Unassembled WGS sequence"/>
</dbReference>
<dbReference type="GO" id="GO:0003677">
    <property type="term" value="F:DNA binding"/>
    <property type="evidence" value="ECO:0007669"/>
    <property type="project" value="UniProtKB-KW"/>
</dbReference>
<evidence type="ECO:0000256" key="7">
    <source>
        <dbReference type="ARBA" id="ARBA00023125"/>
    </source>
</evidence>
<accession>L1IGL0</accession>
<evidence type="ECO:0000259" key="11">
    <source>
        <dbReference type="Pfam" id="PF16900"/>
    </source>
</evidence>
<protein>
    <recommendedName>
        <fullName evidence="9">Replication protein A subunit</fullName>
    </recommendedName>
</protein>
<keyword evidence="5 9" id="KW-0863">Zinc-finger</keyword>
<comment type="subcellular location">
    <subcellularLocation>
        <location evidence="1 9">Nucleus</location>
    </subcellularLocation>
</comment>
<dbReference type="STRING" id="905079.L1IGL0"/>
<dbReference type="eggNOG" id="KOG0851">
    <property type="taxonomic scope" value="Eukaryota"/>
</dbReference>
<dbReference type="EMBL" id="JH993094">
    <property type="protein sequence ID" value="EKX35222.1"/>
    <property type="molecule type" value="Genomic_DNA"/>
</dbReference>
<dbReference type="CDD" id="cd04476">
    <property type="entry name" value="RPA1_DBD_C"/>
    <property type="match status" value="1"/>
</dbReference>
<dbReference type="CDD" id="cd04474">
    <property type="entry name" value="RPA1_DBD_A"/>
    <property type="match status" value="1"/>
</dbReference>
<keyword evidence="6 9" id="KW-0862">Zinc</keyword>
<evidence type="ECO:0000256" key="5">
    <source>
        <dbReference type="ARBA" id="ARBA00022771"/>
    </source>
</evidence>
<dbReference type="GO" id="GO:0006310">
    <property type="term" value="P:DNA recombination"/>
    <property type="evidence" value="ECO:0007669"/>
    <property type="project" value="InterPro"/>
</dbReference>
<feature type="domain" description="Replication factor A C-terminal" evidence="10">
    <location>
        <begin position="288"/>
        <end position="430"/>
    </location>
</feature>
<evidence type="ECO:0000313" key="12">
    <source>
        <dbReference type="EMBL" id="EKX35222.1"/>
    </source>
</evidence>
<keyword evidence="4 9" id="KW-0479">Metal-binding</keyword>
<comment type="similarity">
    <text evidence="2 9">Belongs to the replication factor A protein 1 family.</text>
</comment>
<evidence type="ECO:0000313" key="13">
    <source>
        <dbReference type="EnsemblProtists" id="EKX35222"/>
    </source>
</evidence>
<keyword evidence="14" id="KW-1185">Reference proteome</keyword>
<evidence type="ECO:0000256" key="8">
    <source>
        <dbReference type="ARBA" id="ARBA00023242"/>
    </source>
</evidence>
<dbReference type="InterPro" id="IPR031657">
    <property type="entry name" value="REPA_OB_2"/>
</dbReference>
<dbReference type="FunFam" id="2.40.50.140:FF:000041">
    <property type="entry name" value="Replication protein A subunit"/>
    <property type="match status" value="1"/>
</dbReference>
<dbReference type="KEGG" id="gtt:GUITHDRAFT_79993"/>
<dbReference type="GO" id="GO:0008270">
    <property type="term" value="F:zinc ion binding"/>
    <property type="evidence" value="ECO:0007669"/>
    <property type="project" value="UniProtKB-KW"/>
</dbReference>
<reference evidence="12 14" key="1">
    <citation type="journal article" date="2012" name="Nature">
        <title>Algal genomes reveal evolutionary mosaicism and the fate of nucleomorphs.</title>
        <authorList>
            <consortium name="DOE Joint Genome Institute"/>
            <person name="Curtis B.A."/>
            <person name="Tanifuji G."/>
            <person name="Burki F."/>
            <person name="Gruber A."/>
            <person name="Irimia M."/>
            <person name="Maruyama S."/>
            <person name="Arias M.C."/>
            <person name="Ball S.G."/>
            <person name="Gile G.H."/>
            <person name="Hirakawa Y."/>
            <person name="Hopkins J.F."/>
            <person name="Kuo A."/>
            <person name="Rensing S.A."/>
            <person name="Schmutz J."/>
            <person name="Symeonidi A."/>
            <person name="Elias M."/>
            <person name="Eveleigh R.J."/>
            <person name="Herman E.K."/>
            <person name="Klute M.J."/>
            <person name="Nakayama T."/>
            <person name="Obornik M."/>
            <person name="Reyes-Prieto A."/>
            <person name="Armbrust E.V."/>
            <person name="Aves S.J."/>
            <person name="Beiko R.G."/>
            <person name="Coutinho P."/>
            <person name="Dacks J.B."/>
            <person name="Durnford D.G."/>
            <person name="Fast N.M."/>
            <person name="Green B.R."/>
            <person name="Grisdale C.J."/>
            <person name="Hempel F."/>
            <person name="Henrissat B."/>
            <person name="Hoppner M.P."/>
            <person name="Ishida K."/>
            <person name="Kim E."/>
            <person name="Koreny L."/>
            <person name="Kroth P.G."/>
            <person name="Liu Y."/>
            <person name="Malik S.B."/>
            <person name="Maier U.G."/>
            <person name="McRose D."/>
            <person name="Mock T."/>
            <person name="Neilson J.A."/>
            <person name="Onodera N.T."/>
            <person name="Poole A.M."/>
            <person name="Pritham E.J."/>
            <person name="Richards T.A."/>
            <person name="Rocap G."/>
            <person name="Roy S.W."/>
            <person name="Sarai C."/>
            <person name="Schaack S."/>
            <person name="Shirato S."/>
            <person name="Slamovits C.H."/>
            <person name="Spencer D.F."/>
            <person name="Suzuki S."/>
            <person name="Worden A.Z."/>
            <person name="Zauner S."/>
            <person name="Barry K."/>
            <person name="Bell C."/>
            <person name="Bharti A.K."/>
            <person name="Crow J.A."/>
            <person name="Grimwood J."/>
            <person name="Kramer R."/>
            <person name="Lindquist E."/>
            <person name="Lucas S."/>
            <person name="Salamov A."/>
            <person name="McFadden G.I."/>
            <person name="Lane C.E."/>
            <person name="Keeling P.J."/>
            <person name="Gray M.W."/>
            <person name="Grigoriev I.V."/>
            <person name="Archibald J.M."/>
        </authorList>
    </citation>
    <scope>NUCLEOTIDE SEQUENCE</scope>
    <source>
        <strain evidence="12 14">CCMP2712</strain>
    </source>
</reference>
<gene>
    <name evidence="12" type="primary">RPA1</name>
    <name evidence="12" type="ORF">GUITHDRAFT_79993</name>
</gene>
<dbReference type="GO" id="GO:0005634">
    <property type="term" value="C:nucleus"/>
    <property type="evidence" value="ECO:0007669"/>
    <property type="project" value="UniProtKB-SubCell"/>
</dbReference>
<keyword evidence="8 9" id="KW-0539">Nucleus</keyword>
<dbReference type="PaxDb" id="55529-EKX35222"/>
<dbReference type="Pfam" id="PF08646">
    <property type="entry name" value="Rep_fac-A_C"/>
    <property type="match status" value="1"/>
</dbReference>
<dbReference type="EnsemblProtists" id="EKX35222">
    <property type="protein sequence ID" value="EKX35222"/>
    <property type="gene ID" value="GUITHDRAFT_79993"/>
</dbReference>
<dbReference type="CDD" id="cd04475">
    <property type="entry name" value="RPA1_DBD_B"/>
    <property type="match status" value="1"/>
</dbReference>
<evidence type="ECO:0000256" key="1">
    <source>
        <dbReference type="ARBA" id="ARBA00004123"/>
    </source>
</evidence>
<proteinExistence type="inferred from homology"/>
<dbReference type="OrthoDB" id="1751331at2759"/>
<feature type="non-terminal residue" evidence="12">
    <location>
        <position position="1"/>
    </location>
</feature>
<dbReference type="GO" id="GO:0006260">
    <property type="term" value="P:DNA replication"/>
    <property type="evidence" value="ECO:0007669"/>
    <property type="project" value="UniProtKB-KW"/>
</dbReference>
<dbReference type="OMA" id="FNSYAML"/>
<evidence type="ECO:0000256" key="9">
    <source>
        <dbReference type="RuleBase" id="RU364130"/>
    </source>
</evidence>
<dbReference type="Pfam" id="PF16900">
    <property type="entry name" value="REPA_OB_2"/>
    <property type="match status" value="1"/>
</dbReference>
<dbReference type="InterPro" id="IPR004591">
    <property type="entry name" value="Rfa1"/>
</dbReference>
<evidence type="ECO:0000256" key="2">
    <source>
        <dbReference type="ARBA" id="ARBA00005690"/>
    </source>
</evidence>
<dbReference type="InterPro" id="IPR047192">
    <property type="entry name" value="Euk_RPA1_DBD_C"/>
</dbReference>
<keyword evidence="3 9" id="KW-0235">DNA replication</keyword>
<dbReference type="Gene3D" id="2.40.50.140">
    <property type="entry name" value="Nucleic acid-binding proteins"/>
    <property type="match status" value="3"/>
</dbReference>
<dbReference type="PANTHER" id="PTHR47165:SF4">
    <property type="entry name" value="OS03G0429900 PROTEIN"/>
    <property type="match status" value="1"/>
</dbReference>
<dbReference type="NCBIfam" id="TIGR00617">
    <property type="entry name" value="rpa1"/>
    <property type="match status" value="1"/>
</dbReference>
<dbReference type="AlphaFoldDB" id="L1IGL0"/>
<dbReference type="FunFam" id="2.40.50.140:FF:000064">
    <property type="entry name" value="Replication protein A subunit"/>
    <property type="match status" value="1"/>
</dbReference>
<name>L1IGL0_GUITC</name>
<dbReference type="GeneID" id="17291977"/>
<evidence type="ECO:0000259" key="10">
    <source>
        <dbReference type="Pfam" id="PF08646"/>
    </source>
</evidence>
<evidence type="ECO:0000313" key="14">
    <source>
        <dbReference type="Proteomes" id="UP000011087"/>
    </source>
</evidence>
<evidence type="ECO:0000256" key="4">
    <source>
        <dbReference type="ARBA" id="ARBA00022723"/>
    </source>
</evidence>
<feature type="domain" description="Replication protein A OB" evidence="11">
    <location>
        <begin position="133"/>
        <end position="226"/>
    </location>
</feature>
<reference evidence="13" key="3">
    <citation type="submission" date="2016-03" db="UniProtKB">
        <authorList>
            <consortium name="EnsemblProtists"/>
        </authorList>
    </citation>
    <scope>IDENTIFICATION</scope>
</reference>
<dbReference type="PANTHER" id="PTHR47165">
    <property type="entry name" value="OS03G0429900 PROTEIN"/>
    <property type="match status" value="1"/>
</dbReference>
<dbReference type="HOGENOM" id="CLU_012393_4_1_1"/>
<keyword evidence="7 9" id="KW-0238">DNA-binding</keyword>
<dbReference type="InterPro" id="IPR012340">
    <property type="entry name" value="NA-bd_OB-fold"/>
</dbReference>
<sequence length="439" mass="49412">VPIAMIHPYGSCNVKAKLISKEDVRRFKGRNNTDMAVFSAVVLDDSSDMKVTFWNEQCEKYHDSLVVGQWYVFSKGSFKVAQSKYNNTKCQYEMTVSTNTTIERCLEEDAPQVCISLYMIEVNCLLVEKGNLQNVDVIGVVQEVEALGEITIKQGRDSGKQKSKRNVSLVDKSGKTVSITLWDNHAEQFDTSHATNHSILAVRGARVSDYNGCSLSTLRSSMLQINPETPEAKDLREWYSSCDSGKSFQPVGEGTQAGKGPGGPAPRKLIEAVSKESLGSNTSKADIFTIKAYVTYSNTEKQWQYPANPENKKKVVASGDVWIDESTGTQIDTCQRRYITTFAFMDLTGRQWLTCFDEHAQLILGKSADELYEIECTDKVAFEGVWKAAYFKEYMIKVRAKAEEYKGETRTKFSVMSLEPVNYVSESQHLISEIRRYLK</sequence>